<evidence type="ECO:0000313" key="2">
    <source>
        <dbReference type="EMBL" id="CAL1379210.1"/>
    </source>
</evidence>
<organism evidence="2 3">
    <name type="scientific">Linum trigynum</name>
    <dbReference type="NCBI Taxonomy" id="586398"/>
    <lineage>
        <taxon>Eukaryota</taxon>
        <taxon>Viridiplantae</taxon>
        <taxon>Streptophyta</taxon>
        <taxon>Embryophyta</taxon>
        <taxon>Tracheophyta</taxon>
        <taxon>Spermatophyta</taxon>
        <taxon>Magnoliopsida</taxon>
        <taxon>eudicotyledons</taxon>
        <taxon>Gunneridae</taxon>
        <taxon>Pentapetalae</taxon>
        <taxon>rosids</taxon>
        <taxon>fabids</taxon>
        <taxon>Malpighiales</taxon>
        <taxon>Linaceae</taxon>
        <taxon>Linum</taxon>
    </lineage>
</organism>
<dbReference type="EMBL" id="OZ034816">
    <property type="protein sequence ID" value="CAL1379210.1"/>
    <property type="molecule type" value="Genomic_DNA"/>
</dbReference>
<dbReference type="Proteomes" id="UP001497516">
    <property type="component" value="Chromosome 3"/>
</dbReference>
<keyword evidence="3" id="KW-1185">Reference proteome</keyword>
<feature type="compositionally biased region" description="Pro residues" evidence="1">
    <location>
        <begin position="10"/>
        <end position="20"/>
    </location>
</feature>
<feature type="region of interest" description="Disordered" evidence="1">
    <location>
        <begin position="1"/>
        <end position="84"/>
    </location>
</feature>
<gene>
    <name evidence="2" type="ORF">LTRI10_LOCUS20744</name>
</gene>
<evidence type="ECO:0000313" key="3">
    <source>
        <dbReference type="Proteomes" id="UP001497516"/>
    </source>
</evidence>
<protein>
    <submittedName>
        <fullName evidence="2">Uncharacterized protein</fullName>
    </submittedName>
</protein>
<proteinExistence type="predicted"/>
<feature type="compositionally biased region" description="Acidic residues" evidence="1">
    <location>
        <begin position="66"/>
        <end position="84"/>
    </location>
</feature>
<feature type="compositionally biased region" description="Basic and acidic residues" evidence="1">
    <location>
        <begin position="37"/>
        <end position="58"/>
    </location>
</feature>
<name>A0AAV2E0Y6_9ROSI</name>
<dbReference type="AlphaFoldDB" id="A0AAV2E0Y6"/>
<reference evidence="2 3" key="1">
    <citation type="submission" date="2024-04" db="EMBL/GenBank/DDBJ databases">
        <authorList>
            <person name="Fracassetti M."/>
        </authorList>
    </citation>
    <scope>NUCLEOTIDE SEQUENCE [LARGE SCALE GENOMIC DNA]</scope>
</reference>
<evidence type="ECO:0000256" key="1">
    <source>
        <dbReference type="SAM" id="MobiDB-lite"/>
    </source>
</evidence>
<accession>A0AAV2E0Y6</accession>
<sequence>MAAAGSPATPAHPPEEPQPPDFASGIRRFPEISSSPDGKKDREAQQAKKRVRPLEFNKDNAGLEDVIVEDITEEEEQEDMSPEA</sequence>